<dbReference type="PRINTS" id="PR00503">
    <property type="entry name" value="BROMODOMAIN"/>
</dbReference>
<evidence type="ECO:0000313" key="5">
    <source>
        <dbReference type="EMBL" id="KAJ3219966.1"/>
    </source>
</evidence>
<dbReference type="SUPFAM" id="SSF47370">
    <property type="entry name" value="Bromodomain"/>
    <property type="match status" value="1"/>
</dbReference>
<evidence type="ECO:0000313" key="6">
    <source>
        <dbReference type="Proteomes" id="UP001211065"/>
    </source>
</evidence>
<dbReference type="InterPro" id="IPR001487">
    <property type="entry name" value="Bromodomain"/>
</dbReference>
<dbReference type="SMART" id="SM00297">
    <property type="entry name" value="BROMO"/>
    <property type="match status" value="1"/>
</dbReference>
<accession>A0AAD5U0P0</accession>
<gene>
    <name evidence="5" type="ORF">HK099_004490</name>
</gene>
<proteinExistence type="predicted"/>
<evidence type="ECO:0000256" key="1">
    <source>
        <dbReference type="ARBA" id="ARBA00023117"/>
    </source>
</evidence>
<evidence type="ECO:0000256" key="2">
    <source>
        <dbReference type="PROSITE-ProRule" id="PRU00035"/>
    </source>
</evidence>
<protein>
    <recommendedName>
        <fullName evidence="4">Bromo domain-containing protein</fullName>
    </recommendedName>
</protein>
<comment type="caution">
    <text evidence="5">The sequence shown here is derived from an EMBL/GenBank/DDBJ whole genome shotgun (WGS) entry which is preliminary data.</text>
</comment>
<dbReference type="PROSITE" id="PS50014">
    <property type="entry name" value="BROMODOMAIN_2"/>
    <property type="match status" value="1"/>
</dbReference>
<reference evidence="5" key="1">
    <citation type="submission" date="2020-05" db="EMBL/GenBank/DDBJ databases">
        <title>Phylogenomic resolution of chytrid fungi.</title>
        <authorList>
            <person name="Stajich J.E."/>
            <person name="Amses K."/>
            <person name="Simmons R."/>
            <person name="Seto K."/>
            <person name="Myers J."/>
            <person name="Bonds A."/>
            <person name="Quandt C.A."/>
            <person name="Barry K."/>
            <person name="Liu P."/>
            <person name="Grigoriev I."/>
            <person name="Longcore J.E."/>
            <person name="James T.Y."/>
        </authorList>
    </citation>
    <scope>NUCLEOTIDE SEQUENCE</scope>
    <source>
        <strain evidence="5">JEL0476</strain>
    </source>
</reference>
<dbReference type="AlphaFoldDB" id="A0AAD5U0P0"/>
<sequence>MSQEQSNKMFGDQQPASVATTPEHQSINVGSGENSPLATLGHFRSLRQRNLNLAESNKKKKIPLNEVLLKIINMLKERDNYSIFLEPVDLEAVPDYKDLIKHPMDFGTMQKKIENDEYKEYFEFHNDFKLVISNCKTYNAPSSFYYKTAVKLSTYGERIITKEKGNVLGINNPAEEKSQIEKYEALPQKRKYKKTNQRKYIEELMAENLLPDGSHIYKPDIQEPFRFTRFSSLHQGFLNKNSVNYYQLAQVIDPRHMNVSWGAAGPFPCSLPQTPVLVHPTQYYVAGDSYGEAYLNSLERFVKSCDKTLKDFVQSYIKKLNNGAGEFAEIVRNRIQEKGTDGDLKKSDDNLIETMHWGKLDLKQLLMASENDVQNLIEESELNLWRREVIDITMLIQQQKEYENQNKLASDPTFVNNLHQSTFSDILNKNLEELKLFYMKKLNISGIGVNEDTMKLDEKKLGEQLRQRLLFLISKGPKEDFVIGAANKPSVDDYGVKFPQVN</sequence>
<dbReference type="Proteomes" id="UP001211065">
    <property type="component" value="Unassembled WGS sequence"/>
</dbReference>
<keyword evidence="6" id="KW-1185">Reference proteome</keyword>
<dbReference type="Gene3D" id="1.20.920.10">
    <property type="entry name" value="Bromodomain-like"/>
    <property type="match status" value="1"/>
</dbReference>
<dbReference type="InterPro" id="IPR036427">
    <property type="entry name" value="Bromodomain-like_sf"/>
</dbReference>
<feature type="region of interest" description="Disordered" evidence="3">
    <location>
        <begin position="1"/>
        <end position="35"/>
    </location>
</feature>
<dbReference type="InterPro" id="IPR051831">
    <property type="entry name" value="Bromodomain_contain_prot"/>
</dbReference>
<name>A0AAD5U0P0_9FUNG</name>
<dbReference type="GO" id="GO:0006325">
    <property type="term" value="P:chromatin organization"/>
    <property type="evidence" value="ECO:0007669"/>
    <property type="project" value="UniProtKB-ARBA"/>
</dbReference>
<dbReference type="Pfam" id="PF00439">
    <property type="entry name" value="Bromodomain"/>
    <property type="match status" value="1"/>
</dbReference>
<organism evidence="5 6">
    <name type="scientific">Clydaea vesicula</name>
    <dbReference type="NCBI Taxonomy" id="447962"/>
    <lineage>
        <taxon>Eukaryota</taxon>
        <taxon>Fungi</taxon>
        <taxon>Fungi incertae sedis</taxon>
        <taxon>Chytridiomycota</taxon>
        <taxon>Chytridiomycota incertae sedis</taxon>
        <taxon>Chytridiomycetes</taxon>
        <taxon>Lobulomycetales</taxon>
        <taxon>Lobulomycetaceae</taxon>
        <taxon>Clydaea</taxon>
    </lineage>
</organism>
<evidence type="ECO:0000259" key="4">
    <source>
        <dbReference type="PROSITE" id="PS50014"/>
    </source>
</evidence>
<evidence type="ECO:0000256" key="3">
    <source>
        <dbReference type="SAM" id="MobiDB-lite"/>
    </source>
</evidence>
<dbReference type="EMBL" id="JADGJW010000319">
    <property type="protein sequence ID" value="KAJ3219966.1"/>
    <property type="molecule type" value="Genomic_DNA"/>
</dbReference>
<dbReference type="PANTHER" id="PTHR22881">
    <property type="entry name" value="BROMODOMAIN CONTAINING PROTEIN"/>
    <property type="match status" value="1"/>
</dbReference>
<feature type="domain" description="Bromo" evidence="4">
    <location>
        <begin position="76"/>
        <end position="146"/>
    </location>
</feature>
<dbReference type="PANTHER" id="PTHR22881:SF27">
    <property type="entry name" value="BROMODOMAIN CONTAINING 7_9"/>
    <property type="match status" value="1"/>
</dbReference>
<keyword evidence="1 2" id="KW-0103">Bromodomain</keyword>